<dbReference type="SMART" id="SM00320">
    <property type="entry name" value="WD40"/>
    <property type="match status" value="2"/>
</dbReference>
<dbReference type="EMBL" id="AAZO01004413">
    <property type="status" value="NOT_ANNOTATED_CDS"/>
    <property type="molecule type" value="Genomic_DNA"/>
</dbReference>
<dbReference type="RefSeq" id="XP_002428354.1">
    <property type="nucleotide sequence ID" value="XM_002428309.1"/>
</dbReference>
<reference evidence="4" key="3">
    <citation type="submission" date="2020-05" db="UniProtKB">
        <authorList>
            <consortium name="EnsemblMetazoa"/>
        </authorList>
    </citation>
    <scope>IDENTIFICATION</scope>
    <source>
        <strain evidence="4">USDA</strain>
    </source>
</reference>
<sequence length="834" mass="98604">MVLERSQELESKNETDLTVRALTTVSNGFAFSCRPGLVHFFEKISSHKYKKRNIYEITDKDFRKVQTDFISSVLHIAINKTETKLMATTRRSQLYDVKLWGPEMDIAGKVPFRHFGISFHTGPIGDLALCYWKPIFMTFGTLDRTVRIWNYLKHENEMTNNTKKMFTAYRYIPRVIARSINLNLNNIKNIVLSRSNLMMFVSAGTGTVASVKFPIEEPPEIILQKLHSSAVTQMELSLEDTTFISCSQYGAICIWDVTNAEDKTIVLDKNFTYFNEILISKTDLEEKLSSIRDLTQRTYELEMEHAYQLRHTETVYNEKVKDIQDTYTQAIEELKESLEILETNHTTELYNISSDVNIIKEKHEAEMLELEAKYNSELIQEYDKVLKLEETKIVLTKDYEDKLKVLKESKETIISDLKRVYESKLYNLNKMVEEARDDINKELKEHETIRDQIEDDNDREIETIKGEYEKMLKGARESNIRLKGETGVLKKKIISSQKETEIIQMEILYVTTDQNKLKQNIIALEKEISELKKEINERDLRIQDKEKRIYDLKRKDQEYERYKYVLNYRIKELKNQIEPRDKEIKEKKEQISEMELELDELQKVNLKLDDDLTGLRDKLNSIYKLLHVYKSKYNNSLMVIKRLKTDIYEISACVQDYKDLKDGTKKLYFKYITEKDFKKARLGDQECIFELQRQKNYLQDIVTSLEKELKVSKYVNYGEGMNYMEMNWSLMDEIYKIRKKLKFVQTRVQDMETLIFVKLNKTYSPRQVQKIIKSALEPPEDVQEKCHINMENALKKAILVKEEVDLLTKKVKNIQKAIFSEAAPLKKRKMRFEI</sequence>
<dbReference type="eggNOG" id="ENOG502QTIS">
    <property type="taxonomic scope" value="Eukaryota"/>
</dbReference>
<keyword evidence="5" id="KW-1185">Reference proteome</keyword>
<evidence type="ECO:0000313" key="5">
    <source>
        <dbReference type="Proteomes" id="UP000009046"/>
    </source>
</evidence>
<keyword evidence="3" id="KW-0436">Ligase</keyword>
<evidence type="ECO:0000313" key="3">
    <source>
        <dbReference type="EMBL" id="EEB15616.1"/>
    </source>
</evidence>
<reference evidence="3" key="1">
    <citation type="submission" date="2007-04" db="EMBL/GenBank/DDBJ databases">
        <title>Annotation of Pediculus humanus corporis strain USDA.</title>
        <authorList>
            <person name="Kirkness E."/>
            <person name="Hannick L."/>
            <person name="Hass B."/>
            <person name="Bruggner R."/>
            <person name="Lawson D."/>
            <person name="Bidwell S."/>
            <person name="Joardar V."/>
            <person name="Caler E."/>
            <person name="Walenz B."/>
            <person name="Inman J."/>
            <person name="Schobel S."/>
            <person name="Galinsky K."/>
            <person name="Amedeo P."/>
            <person name="Strausberg R."/>
        </authorList>
    </citation>
    <scope>NUCLEOTIDE SEQUENCE</scope>
    <source>
        <strain evidence="3">USDA</strain>
    </source>
</reference>
<dbReference type="OrthoDB" id="10251741at2759"/>
<dbReference type="GO" id="GO:0016874">
    <property type="term" value="F:ligase activity"/>
    <property type="evidence" value="ECO:0007669"/>
    <property type="project" value="UniProtKB-KW"/>
</dbReference>
<dbReference type="InParanoid" id="E0VQG0"/>
<dbReference type="VEuPathDB" id="VectorBase:PHUM377300"/>
<dbReference type="InterPro" id="IPR001680">
    <property type="entry name" value="WD40_rpt"/>
</dbReference>
<dbReference type="InterPro" id="IPR052993">
    <property type="entry name" value="CFA-57"/>
</dbReference>
<dbReference type="HOGENOM" id="CLU_340477_0_0_1"/>
<keyword evidence="2" id="KW-0175">Coiled coil</keyword>
<accession>E0VQG0</accession>
<keyword evidence="1" id="KW-0853">WD repeat</keyword>
<reference evidence="3" key="2">
    <citation type="submission" date="2007-04" db="EMBL/GenBank/DDBJ databases">
        <title>The genome of the human body louse.</title>
        <authorList>
            <consortium name="The Human Body Louse Genome Consortium"/>
            <person name="Kirkness E."/>
            <person name="Walenz B."/>
            <person name="Hass B."/>
            <person name="Bruggner R."/>
            <person name="Strausberg R."/>
        </authorList>
    </citation>
    <scope>NUCLEOTIDE SEQUENCE</scope>
    <source>
        <strain evidence="3">USDA</strain>
    </source>
</reference>
<feature type="coiled-coil region" evidence="2">
    <location>
        <begin position="514"/>
        <end position="618"/>
    </location>
</feature>
<dbReference type="KEGG" id="phu:Phum_PHUM377300"/>
<proteinExistence type="predicted"/>
<organism>
    <name type="scientific">Pediculus humanus subsp. corporis</name>
    <name type="common">Body louse</name>
    <dbReference type="NCBI Taxonomy" id="121224"/>
    <lineage>
        <taxon>Eukaryota</taxon>
        <taxon>Metazoa</taxon>
        <taxon>Ecdysozoa</taxon>
        <taxon>Arthropoda</taxon>
        <taxon>Hexapoda</taxon>
        <taxon>Insecta</taxon>
        <taxon>Pterygota</taxon>
        <taxon>Neoptera</taxon>
        <taxon>Paraneoptera</taxon>
        <taxon>Psocodea</taxon>
        <taxon>Troctomorpha</taxon>
        <taxon>Phthiraptera</taxon>
        <taxon>Anoplura</taxon>
        <taxon>Pediculidae</taxon>
        <taxon>Pediculus</taxon>
    </lineage>
</organism>
<dbReference type="STRING" id="121224.E0VQG0"/>
<dbReference type="EnsemblMetazoa" id="PHUM377300-RA">
    <property type="protein sequence ID" value="PHUM377300-PA"/>
    <property type="gene ID" value="PHUM377300"/>
</dbReference>
<evidence type="ECO:0000313" key="4">
    <source>
        <dbReference type="EnsemblMetazoa" id="PHUM377300-PA"/>
    </source>
</evidence>
<evidence type="ECO:0000256" key="1">
    <source>
        <dbReference type="PROSITE-ProRule" id="PRU00221"/>
    </source>
</evidence>
<feature type="coiled-coil region" evidence="2">
    <location>
        <begin position="425"/>
        <end position="456"/>
    </location>
</feature>
<dbReference type="Proteomes" id="UP000009046">
    <property type="component" value="Unassembled WGS sequence"/>
</dbReference>
<feature type="repeat" description="WD" evidence="1">
    <location>
        <begin position="224"/>
        <end position="265"/>
    </location>
</feature>
<dbReference type="CTD" id="8237247"/>
<protein>
    <submittedName>
        <fullName evidence="3 4">Ubiquitin-protein ligase BRE1A, putative</fullName>
    </submittedName>
</protein>
<name>E0VQG0_PEDHC</name>
<dbReference type="InterPro" id="IPR036322">
    <property type="entry name" value="WD40_repeat_dom_sf"/>
</dbReference>
<dbReference type="InterPro" id="IPR015943">
    <property type="entry name" value="WD40/YVTN_repeat-like_dom_sf"/>
</dbReference>
<evidence type="ECO:0000256" key="2">
    <source>
        <dbReference type="SAM" id="Coils"/>
    </source>
</evidence>
<dbReference type="EMBL" id="DS235430">
    <property type="protein sequence ID" value="EEB15616.1"/>
    <property type="molecule type" value="Genomic_DNA"/>
</dbReference>
<dbReference type="PANTHER" id="PTHR32215:SF0">
    <property type="entry name" value="CILIA- AND FLAGELLA-ASSOCIATED PROTEIN 57"/>
    <property type="match status" value="1"/>
</dbReference>
<dbReference type="PROSITE" id="PS50082">
    <property type="entry name" value="WD_REPEATS_2"/>
    <property type="match status" value="1"/>
</dbReference>
<dbReference type="GeneID" id="8237247"/>
<dbReference type="PANTHER" id="PTHR32215">
    <property type="entry name" value="CILIA- AND FLAGELLA-ASSOCIATED PROTEIN 57"/>
    <property type="match status" value="1"/>
</dbReference>
<dbReference type="SUPFAM" id="SSF50978">
    <property type="entry name" value="WD40 repeat-like"/>
    <property type="match status" value="1"/>
</dbReference>
<feature type="coiled-coil region" evidence="2">
    <location>
        <begin position="324"/>
        <end position="380"/>
    </location>
</feature>
<dbReference type="AlphaFoldDB" id="E0VQG0"/>
<dbReference type="Gene3D" id="2.130.10.10">
    <property type="entry name" value="YVTN repeat-like/Quinoprotein amine dehydrogenase"/>
    <property type="match status" value="1"/>
</dbReference>
<dbReference type="EMBL" id="AAZO01004414">
    <property type="status" value="NOT_ANNOTATED_CDS"/>
    <property type="molecule type" value="Genomic_DNA"/>
</dbReference>
<dbReference type="PROSITE" id="PS51257">
    <property type="entry name" value="PROKAR_LIPOPROTEIN"/>
    <property type="match status" value="1"/>
</dbReference>
<gene>
    <name evidence="4" type="primary">8237247</name>
    <name evidence="3" type="ORF">Phum_PHUM377300</name>
</gene>